<name>A0A2H0KPM7_9BACT</name>
<dbReference type="AlphaFoldDB" id="A0A2H0KPM7"/>
<dbReference type="Gene3D" id="3.60.21.10">
    <property type="match status" value="1"/>
</dbReference>
<dbReference type="InterPro" id="IPR053193">
    <property type="entry name" value="MetalloPDE_YfcE-like"/>
</dbReference>
<dbReference type="EC" id="3.1.4.-" evidence="2"/>
<reference evidence="4 5" key="1">
    <citation type="submission" date="2017-09" db="EMBL/GenBank/DDBJ databases">
        <title>Depth-based differentiation of microbial function through sediment-hosted aquifers and enrichment of novel symbionts in the deep terrestrial subsurface.</title>
        <authorList>
            <person name="Probst A.J."/>
            <person name="Ladd B."/>
            <person name="Jarett J.K."/>
            <person name="Geller-Mcgrath D.E."/>
            <person name="Sieber C.M."/>
            <person name="Emerson J.B."/>
            <person name="Anantharaman K."/>
            <person name="Thomas B.C."/>
            <person name="Malmstrom R."/>
            <person name="Stieglmeier M."/>
            <person name="Klingl A."/>
            <person name="Woyke T."/>
            <person name="Ryan C.M."/>
            <person name="Banfield J.F."/>
        </authorList>
    </citation>
    <scope>NUCLEOTIDE SEQUENCE [LARGE SCALE GENOMIC DNA]</scope>
    <source>
        <strain evidence="4">CG11_big_fil_rev_8_21_14_0_20_44_10</strain>
    </source>
</reference>
<gene>
    <name evidence="4" type="ORF">COV85_03970</name>
</gene>
<accession>A0A2H0KPM7</accession>
<dbReference type="PANTHER" id="PTHR43165">
    <property type="entry name" value="METALLOPHOSPHOESTERASE"/>
    <property type="match status" value="1"/>
</dbReference>
<dbReference type="SUPFAM" id="SSF56300">
    <property type="entry name" value="Metallo-dependent phosphatases"/>
    <property type="match status" value="1"/>
</dbReference>
<dbReference type="EMBL" id="PCVN01000105">
    <property type="protein sequence ID" value="PIQ74096.1"/>
    <property type="molecule type" value="Genomic_DNA"/>
</dbReference>
<evidence type="ECO:0000313" key="4">
    <source>
        <dbReference type="EMBL" id="PIQ74096.1"/>
    </source>
</evidence>
<evidence type="ECO:0000256" key="1">
    <source>
        <dbReference type="ARBA" id="ARBA00008950"/>
    </source>
</evidence>
<dbReference type="CDD" id="cd00841">
    <property type="entry name" value="MPP_YfcE"/>
    <property type="match status" value="1"/>
</dbReference>
<dbReference type="GO" id="GO:0016787">
    <property type="term" value="F:hydrolase activity"/>
    <property type="evidence" value="ECO:0007669"/>
    <property type="project" value="UniProtKB-UniRule"/>
</dbReference>
<protein>
    <recommendedName>
        <fullName evidence="2">Phosphoesterase</fullName>
        <ecNumber evidence="2">3.1.4.-</ecNumber>
    </recommendedName>
</protein>
<proteinExistence type="inferred from homology"/>
<keyword evidence="2" id="KW-0479">Metal-binding</keyword>
<comment type="similarity">
    <text evidence="1 2">Belongs to the metallophosphoesterase superfamily. YfcE family.</text>
</comment>
<evidence type="ECO:0000313" key="5">
    <source>
        <dbReference type="Proteomes" id="UP000231550"/>
    </source>
</evidence>
<dbReference type="InterPro" id="IPR041802">
    <property type="entry name" value="MPP_YfcE"/>
</dbReference>
<feature type="domain" description="Calcineurin-like phosphoesterase" evidence="3">
    <location>
        <begin position="2"/>
        <end position="157"/>
    </location>
</feature>
<dbReference type="Pfam" id="PF12850">
    <property type="entry name" value="Metallophos_2"/>
    <property type="match status" value="1"/>
</dbReference>
<evidence type="ECO:0000259" key="3">
    <source>
        <dbReference type="Pfam" id="PF12850"/>
    </source>
</evidence>
<organism evidence="4 5">
    <name type="scientific">Candidatus Portnoybacteria bacterium CG11_big_fil_rev_8_21_14_0_20_44_10</name>
    <dbReference type="NCBI Taxonomy" id="1974818"/>
    <lineage>
        <taxon>Bacteria</taxon>
        <taxon>Candidatus Portnoyibacteriota</taxon>
    </lineage>
</organism>
<sequence>MMKIAIISDTHDNLATLNKAIAWINRNDIQKIIHCGDIASFETLQELSGLYAGEIQLVFGNMDDDYSLSETLKSHPLANVIAHRKIGIINIDDRRIAFTHFPRLAEDLAKSEKYDIVFYGHTHKPWEEKSDGTWLVNSGNLAGQFYKPSFATYDTATDQLELKVLENL</sequence>
<comment type="caution">
    <text evidence="4">The sequence shown here is derived from an EMBL/GenBank/DDBJ whole genome shotgun (WGS) entry which is preliminary data.</text>
</comment>
<dbReference type="GO" id="GO:0046872">
    <property type="term" value="F:metal ion binding"/>
    <property type="evidence" value="ECO:0007669"/>
    <property type="project" value="UniProtKB-KW"/>
</dbReference>
<dbReference type="InterPro" id="IPR000979">
    <property type="entry name" value="Phosphodiesterase_MJ0936/Vps29"/>
</dbReference>
<dbReference type="InterPro" id="IPR029052">
    <property type="entry name" value="Metallo-depent_PP-like"/>
</dbReference>
<dbReference type="Proteomes" id="UP000231550">
    <property type="component" value="Unassembled WGS sequence"/>
</dbReference>
<evidence type="ECO:0000256" key="2">
    <source>
        <dbReference type="RuleBase" id="RU362039"/>
    </source>
</evidence>
<dbReference type="InterPro" id="IPR024654">
    <property type="entry name" value="Calcineurin-like_PHP_lpxH"/>
</dbReference>
<comment type="cofactor">
    <cofactor evidence="2">
        <name>a divalent metal cation</name>
        <dbReference type="ChEBI" id="CHEBI:60240"/>
    </cofactor>
</comment>
<dbReference type="PANTHER" id="PTHR43165:SF1">
    <property type="entry name" value="PHOSPHODIESTERASE MJ0936"/>
    <property type="match status" value="1"/>
</dbReference>
<dbReference type="NCBIfam" id="TIGR00040">
    <property type="entry name" value="yfcE"/>
    <property type="match status" value="1"/>
</dbReference>